<dbReference type="PANTHER" id="PTHR46401:SF2">
    <property type="entry name" value="GLYCOSYLTRANSFERASE WBBK-RELATED"/>
    <property type="match status" value="1"/>
</dbReference>
<evidence type="ECO:0000259" key="2">
    <source>
        <dbReference type="Pfam" id="PF00534"/>
    </source>
</evidence>
<dbReference type="Proteomes" id="UP000178812">
    <property type="component" value="Unassembled WGS sequence"/>
</dbReference>
<dbReference type="GO" id="GO:0016757">
    <property type="term" value="F:glycosyltransferase activity"/>
    <property type="evidence" value="ECO:0007669"/>
    <property type="project" value="InterPro"/>
</dbReference>
<reference evidence="4 5" key="1">
    <citation type="journal article" date="2016" name="Nat. Commun.">
        <title>Thousands of microbial genomes shed light on interconnected biogeochemical processes in an aquifer system.</title>
        <authorList>
            <person name="Anantharaman K."/>
            <person name="Brown C.T."/>
            <person name="Hug L.A."/>
            <person name="Sharon I."/>
            <person name="Castelle C.J."/>
            <person name="Probst A.J."/>
            <person name="Thomas B.C."/>
            <person name="Singh A."/>
            <person name="Wilkins M.J."/>
            <person name="Karaoz U."/>
            <person name="Brodie E.L."/>
            <person name="Williams K.H."/>
            <person name="Hubbard S.S."/>
            <person name="Banfield J.F."/>
        </authorList>
    </citation>
    <scope>NUCLEOTIDE SEQUENCE [LARGE SCALE GENOMIC DNA]</scope>
</reference>
<accession>A0A1F7WRS8</accession>
<dbReference type="Gene3D" id="3.40.50.2000">
    <property type="entry name" value="Glycogen Phosphorylase B"/>
    <property type="match status" value="2"/>
</dbReference>
<organism evidence="4 5">
    <name type="scientific">Candidatus Woesebacteria bacterium GWB1_43_5</name>
    <dbReference type="NCBI Taxonomy" id="1802474"/>
    <lineage>
        <taxon>Bacteria</taxon>
        <taxon>Candidatus Woeseibacteriota</taxon>
    </lineage>
</organism>
<evidence type="ECO:0000313" key="4">
    <source>
        <dbReference type="EMBL" id="OGM05503.1"/>
    </source>
</evidence>
<feature type="domain" description="Glycosyltransferase subfamily 4-like N-terminal" evidence="3">
    <location>
        <begin position="22"/>
        <end position="180"/>
    </location>
</feature>
<evidence type="ECO:0000313" key="5">
    <source>
        <dbReference type="Proteomes" id="UP000178812"/>
    </source>
</evidence>
<evidence type="ECO:0000256" key="1">
    <source>
        <dbReference type="ARBA" id="ARBA00022679"/>
    </source>
</evidence>
<dbReference type="Pfam" id="PF00534">
    <property type="entry name" value="Glycos_transf_1"/>
    <property type="match status" value="1"/>
</dbReference>
<dbReference type="SUPFAM" id="SSF53756">
    <property type="entry name" value="UDP-Glycosyltransferase/glycogen phosphorylase"/>
    <property type="match status" value="1"/>
</dbReference>
<dbReference type="GO" id="GO:0009103">
    <property type="term" value="P:lipopolysaccharide biosynthetic process"/>
    <property type="evidence" value="ECO:0007669"/>
    <property type="project" value="TreeGrafter"/>
</dbReference>
<proteinExistence type="predicted"/>
<feature type="domain" description="Glycosyl transferase family 1" evidence="2">
    <location>
        <begin position="208"/>
        <end position="350"/>
    </location>
</feature>
<name>A0A1F7WRS8_9BACT</name>
<dbReference type="Pfam" id="PF13439">
    <property type="entry name" value="Glyco_transf_4"/>
    <property type="match status" value="1"/>
</dbReference>
<protein>
    <recommendedName>
        <fullName evidence="6">Glycosyl transferase family 1 domain-containing protein</fullName>
    </recommendedName>
</protein>
<dbReference type="InterPro" id="IPR001296">
    <property type="entry name" value="Glyco_trans_1"/>
</dbReference>
<dbReference type="InterPro" id="IPR028098">
    <property type="entry name" value="Glyco_trans_4-like_N"/>
</dbReference>
<gene>
    <name evidence="4" type="ORF">A2125_00295</name>
</gene>
<dbReference type="CDD" id="cd03809">
    <property type="entry name" value="GT4_MtfB-like"/>
    <property type="match status" value="1"/>
</dbReference>
<comment type="caution">
    <text evidence="4">The sequence shown here is derived from an EMBL/GenBank/DDBJ whole genome shotgun (WGS) entry which is preliminary data.</text>
</comment>
<dbReference type="PANTHER" id="PTHR46401">
    <property type="entry name" value="GLYCOSYLTRANSFERASE WBBK-RELATED"/>
    <property type="match status" value="1"/>
</dbReference>
<evidence type="ECO:0000259" key="3">
    <source>
        <dbReference type="Pfam" id="PF13439"/>
    </source>
</evidence>
<evidence type="ECO:0008006" key="6">
    <source>
        <dbReference type="Google" id="ProtNLM"/>
    </source>
</evidence>
<sequence>MLIGIDGNEANEVRADIGAPAGVNVYAFELLRSIHKLQDEWKDKHSVVVYLRRKPSSLLPKETEYFKYKVLGGGGLWVMTRLTPHLCFTDKRPDVIFSPSHYAPFLAPMPKVVSIMDIGYLKNSGYLKKMDFWQLKYWTAISVSASRKVLAISKSTKDDIVRHYPSSAGKVVVTPLAHDPAKFNSRTLVKEEKVLTRIKSKYSIGLSYVLYLGVLKPNKNVAGLISAWGRIVHEYPKITLVIAGKKGWGYGEIFSTVKALRLTQKVVFTDYVPESDKPALIAGAKLFVLPSFWEGFGLDVLNAMASGVPVAVSRAGSLPEVAGRAGTYFDPNNHADIARKISRVLSLSKVDYNKIAKQSLEQAKKFSWDDTARLTLKTLESIR</sequence>
<dbReference type="AlphaFoldDB" id="A0A1F7WRS8"/>
<dbReference type="EMBL" id="MGFM01000035">
    <property type="protein sequence ID" value="OGM05503.1"/>
    <property type="molecule type" value="Genomic_DNA"/>
</dbReference>
<keyword evidence="1" id="KW-0808">Transferase</keyword>